<dbReference type="GO" id="GO:0016791">
    <property type="term" value="F:phosphatase activity"/>
    <property type="evidence" value="ECO:0007669"/>
    <property type="project" value="TreeGrafter"/>
</dbReference>
<dbReference type="InterPro" id="IPR023214">
    <property type="entry name" value="HAD_sf"/>
</dbReference>
<dbReference type="Pfam" id="PF13344">
    <property type="entry name" value="Hydrolase_6"/>
    <property type="match status" value="1"/>
</dbReference>
<keyword evidence="3" id="KW-1185">Reference proteome</keyword>
<accession>A0A916WZL4</accession>
<reference evidence="2" key="1">
    <citation type="journal article" date="2014" name="Int. J. Syst. Evol. Microbiol.">
        <title>Complete genome sequence of Corynebacterium casei LMG S-19264T (=DSM 44701T), isolated from a smear-ripened cheese.</title>
        <authorList>
            <consortium name="US DOE Joint Genome Institute (JGI-PGF)"/>
            <person name="Walter F."/>
            <person name="Albersmeier A."/>
            <person name="Kalinowski J."/>
            <person name="Ruckert C."/>
        </authorList>
    </citation>
    <scope>NUCLEOTIDE SEQUENCE</scope>
    <source>
        <strain evidence="2">CGMCC 1.12827</strain>
    </source>
</reference>
<dbReference type="InterPro" id="IPR006357">
    <property type="entry name" value="HAD-SF_hydro_IIA"/>
</dbReference>
<dbReference type="PANTHER" id="PTHR19288:SF95">
    <property type="entry name" value="D-GLYCEROL 3-PHOSPHATE PHOSPHATASE"/>
    <property type="match status" value="1"/>
</dbReference>
<evidence type="ECO:0008006" key="4">
    <source>
        <dbReference type="Google" id="ProtNLM"/>
    </source>
</evidence>
<organism evidence="2 3">
    <name type="scientific">Gordonia jinhuaensis</name>
    <dbReference type="NCBI Taxonomy" id="1517702"/>
    <lineage>
        <taxon>Bacteria</taxon>
        <taxon>Bacillati</taxon>
        <taxon>Actinomycetota</taxon>
        <taxon>Actinomycetes</taxon>
        <taxon>Mycobacteriales</taxon>
        <taxon>Gordoniaceae</taxon>
        <taxon>Gordonia</taxon>
    </lineage>
</organism>
<dbReference type="PANTHER" id="PTHR19288">
    <property type="entry name" value="4-NITROPHENYLPHOSPHATASE-RELATED"/>
    <property type="match status" value="1"/>
</dbReference>
<dbReference type="AlphaFoldDB" id="A0A916WZL4"/>
<dbReference type="EMBL" id="BMGC01000041">
    <property type="protein sequence ID" value="GGB44966.1"/>
    <property type="molecule type" value="Genomic_DNA"/>
</dbReference>
<feature type="region of interest" description="Disordered" evidence="1">
    <location>
        <begin position="260"/>
        <end position="310"/>
    </location>
</feature>
<dbReference type="InterPro" id="IPR036412">
    <property type="entry name" value="HAD-like_sf"/>
</dbReference>
<dbReference type="Gene3D" id="3.40.50.1000">
    <property type="entry name" value="HAD superfamily/HAD-like"/>
    <property type="match status" value="2"/>
</dbReference>
<dbReference type="InterPro" id="IPR011990">
    <property type="entry name" value="TPR-like_helical_dom_sf"/>
</dbReference>
<dbReference type="Proteomes" id="UP000621454">
    <property type="component" value="Unassembled WGS sequence"/>
</dbReference>
<protein>
    <recommendedName>
        <fullName evidence="4">Haloacid Dehalogenase Superfamily Class (Subfamily) IIA</fullName>
    </recommendedName>
</protein>
<reference evidence="2" key="2">
    <citation type="submission" date="2020-09" db="EMBL/GenBank/DDBJ databases">
        <authorList>
            <person name="Sun Q."/>
            <person name="Zhou Y."/>
        </authorList>
    </citation>
    <scope>NUCLEOTIDE SEQUENCE</scope>
    <source>
        <strain evidence="2">CGMCC 1.12827</strain>
    </source>
</reference>
<dbReference type="SUPFAM" id="SSF56784">
    <property type="entry name" value="HAD-like"/>
    <property type="match status" value="1"/>
</dbReference>
<dbReference type="Gene3D" id="1.25.40.10">
    <property type="entry name" value="Tetratricopeptide repeat domain"/>
    <property type="match status" value="1"/>
</dbReference>
<evidence type="ECO:0000313" key="2">
    <source>
        <dbReference type="EMBL" id="GGB44966.1"/>
    </source>
</evidence>
<feature type="compositionally biased region" description="Acidic residues" evidence="1">
    <location>
        <begin position="260"/>
        <end position="269"/>
    </location>
</feature>
<dbReference type="GO" id="GO:0005737">
    <property type="term" value="C:cytoplasm"/>
    <property type="evidence" value="ECO:0007669"/>
    <property type="project" value="TreeGrafter"/>
</dbReference>
<evidence type="ECO:0000313" key="3">
    <source>
        <dbReference type="Proteomes" id="UP000621454"/>
    </source>
</evidence>
<name>A0A916WZL4_9ACTN</name>
<dbReference type="NCBIfam" id="TIGR01460">
    <property type="entry name" value="HAD-SF-IIA"/>
    <property type="match status" value="1"/>
</dbReference>
<dbReference type="Pfam" id="PF13242">
    <property type="entry name" value="Hydrolase_like"/>
    <property type="match status" value="1"/>
</dbReference>
<evidence type="ECO:0000256" key="1">
    <source>
        <dbReference type="SAM" id="MobiDB-lite"/>
    </source>
</evidence>
<gene>
    <name evidence="2" type="ORF">GCM10011489_35510</name>
</gene>
<feature type="compositionally biased region" description="Low complexity" evidence="1">
    <location>
        <begin position="270"/>
        <end position="293"/>
    </location>
</feature>
<comment type="caution">
    <text evidence="2">The sequence shown here is derived from an EMBL/GenBank/DDBJ whole genome shotgun (WGS) entry which is preliminary data.</text>
</comment>
<sequence>MPDDVTPQELDSEARRDLRALDKQTADRVARHLVMVSRLLIDDPQAALDHARAARRGASRIAVVRETAGVAAYNAQEWSEALSELRAARRISGSTALLPLIADAERGLGRPERAIDVARSEEGRALSGDEATEMRIVEAGARLDLGEAEKAIVTLQSENLDPARRGTGAARLFYAYASALAAASRRDEAITWYMNAASADEDDVTDAEERLSELADPDFVPGATTDDVATNDAVVADDEAGVAAEDAAEVAADDEADVAPDDELDESSDEVAGASVAGAAPATEADVPAADDAPATDDGRAVTAHDGPESSLSASYDALLLDLDGTLFAGGTAIPGARESLSETSTSVVFVTNNASRRADEVAEHLTSLGFTATAEQVVTSAQSAAKLLAQRFDKGSTVLVVGTDGLVGEITDVGLKPTRSADDAPVAVVQGHSPATDWAALSEATLAVRAGAHWVATNTDKTLPTERGLVVGNGSMVAAVASATDTTPEVAGKPAVPLMRDAIARADSSHPLIVGDRLDTDIEGANAVDQNSLLVLTGVSSLAQACCAPRNQRPTHVAADMTALNRAGTASRIADASGWTVRVDSDATVRVSAKDGSVVDTLPASILRAAWEAQITELPTFVGEDETAASALSDLGLS</sequence>
<proteinExistence type="predicted"/>
<dbReference type="SUPFAM" id="SSF48452">
    <property type="entry name" value="TPR-like"/>
    <property type="match status" value="1"/>
</dbReference>